<evidence type="ECO:0000259" key="9">
    <source>
        <dbReference type="PROSITE" id="PS51724"/>
    </source>
</evidence>
<dbReference type="InterPro" id="IPR036680">
    <property type="entry name" value="SPOR-like_sf"/>
</dbReference>
<sequence>MSDRSVYPGNLERFVTGTVLFLLLWLPAGFARADVAAFWRAVDTAQARNPQIQRSEALLRAARESNPKSLARLLPQVNVRAVDVLREGTHYKSLGTSQHADPRTVALTVDQRIVNAPSWLGYSQSDHRIEGAFADLMAMRQDIALRVATVSANWLEAKGVYDLARQYIKITQHHLDENTLRMNAGESTETDVQQAASRAHQAKANLQDAINTLEKETAFFREVVGANPDPDLALPDLTWEEPKDLDAHVWKWIEDRPEIWAARARLQESATSEKIERSAHLPTVDFNYTVSHTWDAELGGSTGRSVKEDERAHSVSLVMNVPIFNGLETVSRTREAQALKEAAMSELDRLRTLARREMEEARFDLKNNKAAIASLEQALSFSEKAAAGLVESFHAGTRTLTDVLDSQFEVHTLRTNLVRHRYQAQLAVARLWKALGRSLQATTPSRDGSHVESVRATESGRDEMIRMAHEQMLADLGERASGEVEEGVALLLEELAADRAAPAVTHGHQARPLAELHDPKPTRETPRMVGVFMVANKPDGALAKGLPPLDDSGAYMVHVGTFGDAESLEKRIQALKKSGIPSWSERVLSPDDREMVRLLVGPFDTHGQLREAMTLVNRRIGAQVGWVPVLHRGRESDAVAREFSDALERLIE</sequence>
<keyword evidence="8" id="KW-0175">Coiled coil</keyword>
<evidence type="ECO:0000256" key="2">
    <source>
        <dbReference type="ARBA" id="ARBA00007613"/>
    </source>
</evidence>
<evidence type="ECO:0000256" key="4">
    <source>
        <dbReference type="ARBA" id="ARBA00022452"/>
    </source>
</evidence>
<evidence type="ECO:0000313" key="10">
    <source>
        <dbReference type="EMBL" id="GAB0057552.1"/>
    </source>
</evidence>
<gene>
    <name evidence="10" type="ORF">SIID45300_01882</name>
</gene>
<dbReference type="RefSeq" id="WP_420905247.1">
    <property type="nucleotide sequence ID" value="NZ_BAAFGK010000004.1"/>
</dbReference>
<keyword evidence="3" id="KW-0813">Transport</keyword>
<comment type="caution">
    <text evidence="10">The sequence shown here is derived from an EMBL/GenBank/DDBJ whole genome shotgun (WGS) entry which is preliminary data.</text>
</comment>
<keyword evidence="6" id="KW-0472">Membrane</keyword>
<evidence type="ECO:0000256" key="1">
    <source>
        <dbReference type="ARBA" id="ARBA00004442"/>
    </source>
</evidence>
<evidence type="ECO:0000256" key="3">
    <source>
        <dbReference type="ARBA" id="ARBA00022448"/>
    </source>
</evidence>
<evidence type="ECO:0000256" key="5">
    <source>
        <dbReference type="ARBA" id="ARBA00022692"/>
    </source>
</evidence>
<dbReference type="Gene3D" id="3.30.70.1070">
    <property type="entry name" value="Sporulation related repeat"/>
    <property type="match status" value="1"/>
</dbReference>
<dbReference type="PANTHER" id="PTHR30026">
    <property type="entry name" value="OUTER MEMBRANE PROTEIN TOLC"/>
    <property type="match status" value="1"/>
</dbReference>
<dbReference type="Pfam" id="PF05036">
    <property type="entry name" value="SPOR"/>
    <property type="match status" value="1"/>
</dbReference>
<keyword evidence="4" id="KW-1134">Transmembrane beta strand</keyword>
<organism evidence="10 11">
    <name type="scientific">Candidatus Magnetaquiglobus chichijimensis</name>
    <dbReference type="NCBI Taxonomy" id="3141448"/>
    <lineage>
        <taxon>Bacteria</taxon>
        <taxon>Pseudomonadati</taxon>
        <taxon>Pseudomonadota</taxon>
        <taxon>Magnetococcia</taxon>
        <taxon>Magnetococcales</taxon>
        <taxon>Candidatus Magnetaquicoccaceae</taxon>
        <taxon>Candidatus Magnetaquiglobus</taxon>
    </lineage>
</organism>
<reference evidence="10 11" key="2">
    <citation type="submission" date="2024-09" db="EMBL/GenBank/DDBJ databases">
        <title>Draft genome sequence of Candidatus Magnetaquicoccaceae bacterium FCR-1.</title>
        <authorList>
            <person name="Shimoshige H."/>
            <person name="Shimamura S."/>
            <person name="Taoka A."/>
            <person name="Kobayashi H."/>
            <person name="Maekawa T."/>
        </authorList>
    </citation>
    <scope>NUCLEOTIDE SEQUENCE [LARGE SCALE GENOMIC DNA]</scope>
    <source>
        <strain evidence="10 11">FCR-1</strain>
    </source>
</reference>
<dbReference type="PANTHER" id="PTHR30026:SF20">
    <property type="entry name" value="OUTER MEMBRANE PROTEIN TOLC"/>
    <property type="match status" value="1"/>
</dbReference>
<evidence type="ECO:0000313" key="11">
    <source>
        <dbReference type="Proteomes" id="UP001628193"/>
    </source>
</evidence>
<dbReference type="Pfam" id="PF02321">
    <property type="entry name" value="OEP"/>
    <property type="match status" value="2"/>
</dbReference>
<keyword evidence="7" id="KW-0998">Cell outer membrane</keyword>
<dbReference type="Proteomes" id="UP001628193">
    <property type="component" value="Unassembled WGS sequence"/>
</dbReference>
<keyword evidence="5" id="KW-0812">Transmembrane</keyword>
<dbReference type="InterPro" id="IPR003423">
    <property type="entry name" value="OMP_efflux"/>
</dbReference>
<dbReference type="SUPFAM" id="SSF56954">
    <property type="entry name" value="Outer membrane efflux proteins (OEP)"/>
    <property type="match status" value="1"/>
</dbReference>
<dbReference type="SUPFAM" id="SSF110997">
    <property type="entry name" value="Sporulation related repeat"/>
    <property type="match status" value="1"/>
</dbReference>
<keyword evidence="11" id="KW-1185">Reference proteome</keyword>
<proteinExistence type="inferred from homology"/>
<comment type="subcellular location">
    <subcellularLocation>
        <location evidence="1">Cell outer membrane</location>
    </subcellularLocation>
</comment>
<feature type="domain" description="SPOR" evidence="9">
    <location>
        <begin position="549"/>
        <end position="629"/>
    </location>
</feature>
<comment type="similarity">
    <text evidence="2">Belongs to the outer membrane factor (OMF) (TC 1.B.17) family.</text>
</comment>
<evidence type="ECO:0000256" key="7">
    <source>
        <dbReference type="ARBA" id="ARBA00023237"/>
    </source>
</evidence>
<dbReference type="InterPro" id="IPR007730">
    <property type="entry name" value="SPOR-like_dom"/>
</dbReference>
<feature type="coiled-coil region" evidence="8">
    <location>
        <begin position="340"/>
        <end position="378"/>
    </location>
</feature>
<dbReference type="PROSITE" id="PS51724">
    <property type="entry name" value="SPOR"/>
    <property type="match status" value="1"/>
</dbReference>
<dbReference type="EMBL" id="BAAFGK010000004">
    <property type="protein sequence ID" value="GAB0057552.1"/>
    <property type="molecule type" value="Genomic_DNA"/>
</dbReference>
<reference evidence="10 11" key="1">
    <citation type="submission" date="2024-05" db="EMBL/GenBank/DDBJ databases">
        <authorList>
            <consortium name="Candidatus Magnetaquicoccaceae bacterium FCR-1 genome sequencing consortium"/>
            <person name="Shimoshige H."/>
            <person name="Shimamura S."/>
            <person name="Taoka A."/>
            <person name="Kobayashi H."/>
            <person name="Maekawa T."/>
        </authorList>
    </citation>
    <scope>NUCLEOTIDE SEQUENCE [LARGE SCALE GENOMIC DNA]</scope>
    <source>
        <strain evidence="10 11">FCR-1</strain>
    </source>
</reference>
<dbReference type="InterPro" id="IPR051906">
    <property type="entry name" value="TolC-like"/>
</dbReference>
<name>A0ABQ0C9J5_9PROT</name>
<protein>
    <recommendedName>
        <fullName evidence="9">SPOR domain-containing protein</fullName>
    </recommendedName>
</protein>
<accession>A0ABQ0C9J5</accession>
<evidence type="ECO:0000256" key="8">
    <source>
        <dbReference type="SAM" id="Coils"/>
    </source>
</evidence>
<evidence type="ECO:0000256" key="6">
    <source>
        <dbReference type="ARBA" id="ARBA00023136"/>
    </source>
</evidence>
<dbReference type="Gene3D" id="1.20.1600.10">
    <property type="entry name" value="Outer membrane efflux proteins (OEP)"/>
    <property type="match status" value="1"/>
</dbReference>